<keyword evidence="2 6" id="KW-0378">Hydrolase</keyword>
<dbReference type="EMBL" id="VWOX01000002">
    <property type="protein sequence ID" value="KAA5546194.1"/>
    <property type="molecule type" value="Genomic_DNA"/>
</dbReference>
<proteinExistence type="inferred from homology"/>
<dbReference type="InterPro" id="IPR029058">
    <property type="entry name" value="AB_hydrolase_fold"/>
</dbReference>
<feature type="signal peptide" evidence="3">
    <location>
        <begin position="1"/>
        <end position="27"/>
    </location>
</feature>
<feature type="domain" description="BD-FAE-like" evidence="5">
    <location>
        <begin position="56"/>
        <end position="166"/>
    </location>
</feature>
<dbReference type="Pfam" id="PF20434">
    <property type="entry name" value="BD-FAE"/>
    <property type="match status" value="1"/>
</dbReference>
<dbReference type="AlphaFoldDB" id="A0A5M6DF60"/>
<dbReference type="RefSeq" id="WP_150075201.1">
    <property type="nucleotide sequence ID" value="NZ_VWOX01000002.1"/>
</dbReference>
<dbReference type="PANTHER" id="PTHR48081">
    <property type="entry name" value="AB HYDROLASE SUPERFAMILY PROTEIN C4A8.06C"/>
    <property type="match status" value="1"/>
</dbReference>
<sequence length="298" mass="32291">MNRSPALLSRPLCLLTSLCLLNFSLLAGKCLDAAEAKPEPDQKVVYKSVGDVDLRLHIFLPPDSSDETPRPAIVFFFGGGWVGGSPSQFYGQSRALADRGMVAICAEYRVKKTHGTSPQECVADGKSAMRWVRSHADRFNIDPERIAAGGGSAGGHVASATATVAAFDAPSDDLAVSCLPSALVLFNPVFDNGPDGWGHDRVKDYWKEISPLHRLTDSVPPTVIFLGTKDKLIPVATAKAFQSKLRDLGVRCDLHLYEGESHGFFNRGEPYQDTLDKTIQFLDSLGYVKSSKPSLVPN</sequence>
<keyword evidence="3" id="KW-0732">Signal</keyword>
<feature type="domain" description="Dienelactone hydrolase" evidence="4">
    <location>
        <begin position="210"/>
        <end position="271"/>
    </location>
</feature>
<evidence type="ECO:0000313" key="7">
    <source>
        <dbReference type="Proteomes" id="UP000324479"/>
    </source>
</evidence>
<evidence type="ECO:0000313" key="6">
    <source>
        <dbReference type="EMBL" id="KAA5546194.1"/>
    </source>
</evidence>
<dbReference type="GO" id="GO:0004806">
    <property type="term" value="F:triacylglycerol lipase activity"/>
    <property type="evidence" value="ECO:0007669"/>
    <property type="project" value="TreeGrafter"/>
</dbReference>
<comment type="caution">
    <text evidence="6">The sequence shown here is derived from an EMBL/GenBank/DDBJ whole genome shotgun (WGS) entry which is preliminary data.</text>
</comment>
<evidence type="ECO:0000256" key="3">
    <source>
        <dbReference type="SAM" id="SignalP"/>
    </source>
</evidence>
<dbReference type="InterPro" id="IPR002925">
    <property type="entry name" value="Dienelactn_hydro"/>
</dbReference>
<keyword evidence="7" id="KW-1185">Reference proteome</keyword>
<gene>
    <name evidence="6" type="ORF">FYK55_04705</name>
</gene>
<evidence type="ECO:0000259" key="4">
    <source>
        <dbReference type="Pfam" id="PF01738"/>
    </source>
</evidence>
<organism evidence="6 7">
    <name type="scientific">Roseiconus nitratireducens</name>
    <dbReference type="NCBI Taxonomy" id="2605748"/>
    <lineage>
        <taxon>Bacteria</taxon>
        <taxon>Pseudomonadati</taxon>
        <taxon>Planctomycetota</taxon>
        <taxon>Planctomycetia</taxon>
        <taxon>Pirellulales</taxon>
        <taxon>Pirellulaceae</taxon>
        <taxon>Roseiconus</taxon>
    </lineage>
</organism>
<dbReference type="InterPro" id="IPR049492">
    <property type="entry name" value="BD-FAE-like_dom"/>
</dbReference>
<dbReference type="PANTHER" id="PTHR48081:SF30">
    <property type="entry name" value="ACETYL-HYDROLASE LIPR-RELATED"/>
    <property type="match status" value="1"/>
</dbReference>
<dbReference type="InterPro" id="IPR050300">
    <property type="entry name" value="GDXG_lipolytic_enzyme"/>
</dbReference>
<protein>
    <submittedName>
        <fullName evidence="6">Alpha/beta hydrolase</fullName>
    </submittedName>
</protein>
<evidence type="ECO:0000256" key="2">
    <source>
        <dbReference type="ARBA" id="ARBA00022801"/>
    </source>
</evidence>
<dbReference type="SUPFAM" id="SSF53474">
    <property type="entry name" value="alpha/beta-Hydrolases"/>
    <property type="match status" value="1"/>
</dbReference>
<accession>A0A5M6DF60</accession>
<comment type="similarity">
    <text evidence="1">Belongs to the 'GDXG' lipolytic enzyme family.</text>
</comment>
<dbReference type="Proteomes" id="UP000324479">
    <property type="component" value="Unassembled WGS sequence"/>
</dbReference>
<reference evidence="6 7" key="1">
    <citation type="submission" date="2019-08" db="EMBL/GenBank/DDBJ databases">
        <authorList>
            <person name="Dhanesh K."/>
            <person name="Kumar G."/>
            <person name="Sasikala C."/>
            <person name="Venkata Ramana C."/>
        </authorList>
    </citation>
    <scope>NUCLEOTIDE SEQUENCE [LARGE SCALE GENOMIC DNA]</scope>
    <source>
        <strain evidence="6 7">JC645</strain>
    </source>
</reference>
<evidence type="ECO:0000256" key="1">
    <source>
        <dbReference type="ARBA" id="ARBA00010515"/>
    </source>
</evidence>
<dbReference type="Pfam" id="PF01738">
    <property type="entry name" value="DLH"/>
    <property type="match status" value="1"/>
</dbReference>
<dbReference type="Gene3D" id="3.40.50.1820">
    <property type="entry name" value="alpha/beta hydrolase"/>
    <property type="match status" value="1"/>
</dbReference>
<name>A0A5M6DF60_9BACT</name>
<feature type="chain" id="PRO_5024306573" evidence="3">
    <location>
        <begin position="28"/>
        <end position="298"/>
    </location>
</feature>
<evidence type="ECO:0000259" key="5">
    <source>
        <dbReference type="Pfam" id="PF20434"/>
    </source>
</evidence>